<evidence type="ECO:0000313" key="3">
    <source>
        <dbReference type="Proteomes" id="UP000691718"/>
    </source>
</evidence>
<feature type="region of interest" description="Disordered" evidence="1">
    <location>
        <begin position="89"/>
        <end position="123"/>
    </location>
</feature>
<proteinExistence type="predicted"/>
<evidence type="ECO:0000256" key="1">
    <source>
        <dbReference type="SAM" id="MobiDB-lite"/>
    </source>
</evidence>
<organism evidence="2 3">
    <name type="scientific">Parnassius apollo</name>
    <name type="common">Apollo butterfly</name>
    <name type="synonym">Papilio apollo</name>
    <dbReference type="NCBI Taxonomy" id="110799"/>
    <lineage>
        <taxon>Eukaryota</taxon>
        <taxon>Metazoa</taxon>
        <taxon>Ecdysozoa</taxon>
        <taxon>Arthropoda</taxon>
        <taxon>Hexapoda</taxon>
        <taxon>Insecta</taxon>
        <taxon>Pterygota</taxon>
        <taxon>Neoptera</taxon>
        <taxon>Endopterygota</taxon>
        <taxon>Lepidoptera</taxon>
        <taxon>Glossata</taxon>
        <taxon>Ditrysia</taxon>
        <taxon>Papilionoidea</taxon>
        <taxon>Papilionidae</taxon>
        <taxon>Parnassiinae</taxon>
        <taxon>Parnassini</taxon>
        <taxon>Parnassius</taxon>
        <taxon>Parnassius</taxon>
    </lineage>
</organism>
<dbReference type="Proteomes" id="UP000691718">
    <property type="component" value="Unassembled WGS sequence"/>
</dbReference>
<keyword evidence="3" id="KW-1185">Reference proteome</keyword>
<gene>
    <name evidence="2" type="ORF">PAPOLLO_LOCUS21085</name>
</gene>
<dbReference type="AlphaFoldDB" id="A0A8S3XRM5"/>
<protein>
    <submittedName>
        <fullName evidence="2">(apollo) hypothetical protein</fullName>
    </submittedName>
</protein>
<accession>A0A8S3XRM5</accession>
<dbReference type="EMBL" id="CAJQZP010001305">
    <property type="protein sequence ID" value="CAG5037437.1"/>
    <property type="molecule type" value="Genomic_DNA"/>
</dbReference>
<sequence length="123" mass="14189">MKCLPCVMPYTDDLENLVHAGAKQEKQNKTPQNKKCHGNVDDHNSTCQCTPEHPCWFSFESLVYYYQFQQPNVDTEQLTNTFRRYLPIKTGTSSSQKKDEEEKRQSSGSSYAYEYNGKSSNIS</sequence>
<name>A0A8S3XRM5_PARAO</name>
<comment type="caution">
    <text evidence="2">The sequence shown here is derived from an EMBL/GenBank/DDBJ whole genome shotgun (WGS) entry which is preliminary data.</text>
</comment>
<evidence type="ECO:0000313" key="2">
    <source>
        <dbReference type="EMBL" id="CAG5037437.1"/>
    </source>
</evidence>
<reference evidence="2" key="1">
    <citation type="submission" date="2021-04" db="EMBL/GenBank/DDBJ databases">
        <authorList>
            <person name="Tunstrom K."/>
        </authorList>
    </citation>
    <scope>NUCLEOTIDE SEQUENCE</scope>
</reference>
<feature type="compositionally biased region" description="Basic and acidic residues" evidence="1">
    <location>
        <begin position="96"/>
        <end position="105"/>
    </location>
</feature>